<reference evidence="2" key="3">
    <citation type="submission" date="2022-06" db="UniProtKB">
        <authorList>
            <consortium name="EnsemblPlants"/>
        </authorList>
    </citation>
    <scope>IDENTIFICATION</scope>
</reference>
<organism evidence="2 3">
    <name type="scientific">Triticum urartu</name>
    <name type="common">Red wild einkorn</name>
    <name type="synonym">Crithodium urartu</name>
    <dbReference type="NCBI Taxonomy" id="4572"/>
    <lineage>
        <taxon>Eukaryota</taxon>
        <taxon>Viridiplantae</taxon>
        <taxon>Streptophyta</taxon>
        <taxon>Embryophyta</taxon>
        <taxon>Tracheophyta</taxon>
        <taxon>Spermatophyta</taxon>
        <taxon>Magnoliopsida</taxon>
        <taxon>Liliopsida</taxon>
        <taxon>Poales</taxon>
        <taxon>Poaceae</taxon>
        <taxon>BOP clade</taxon>
        <taxon>Pooideae</taxon>
        <taxon>Triticodae</taxon>
        <taxon>Triticeae</taxon>
        <taxon>Triticinae</taxon>
        <taxon>Triticum</taxon>
    </lineage>
</organism>
<keyword evidence="3" id="KW-1185">Reference proteome</keyword>
<proteinExistence type="predicted"/>
<accession>A0A8R7QY37</accession>
<dbReference type="Gramene" id="TuG1812G0700000865.01.T01">
    <property type="protein sequence ID" value="TuG1812G0700000865.01.T01.cds252027"/>
    <property type="gene ID" value="TuG1812G0700000865.01"/>
</dbReference>
<protein>
    <submittedName>
        <fullName evidence="2">Uncharacterized protein</fullName>
    </submittedName>
</protein>
<sequence length="58" mass="6361">MVRDTTNSSPPNHTGILAPDGRVRTSASSTTTPPPARGRFKLHFLLLQKDKLCRTDTV</sequence>
<reference evidence="3" key="1">
    <citation type="journal article" date="2013" name="Nature">
        <title>Draft genome of the wheat A-genome progenitor Triticum urartu.</title>
        <authorList>
            <person name="Ling H.Q."/>
            <person name="Zhao S."/>
            <person name="Liu D."/>
            <person name="Wang J."/>
            <person name="Sun H."/>
            <person name="Zhang C."/>
            <person name="Fan H."/>
            <person name="Li D."/>
            <person name="Dong L."/>
            <person name="Tao Y."/>
            <person name="Gao C."/>
            <person name="Wu H."/>
            <person name="Li Y."/>
            <person name="Cui Y."/>
            <person name="Guo X."/>
            <person name="Zheng S."/>
            <person name="Wang B."/>
            <person name="Yu K."/>
            <person name="Liang Q."/>
            <person name="Yang W."/>
            <person name="Lou X."/>
            <person name="Chen J."/>
            <person name="Feng M."/>
            <person name="Jian J."/>
            <person name="Zhang X."/>
            <person name="Luo G."/>
            <person name="Jiang Y."/>
            <person name="Liu J."/>
            <person name="Wang Z."/>
            <person name="Sha Y."/>
            <person name="Zhang B."/>
            <person name="Wu H."/>
            <person name="Tang D."/>
            <person name="Shen Q."/>
            <person name="Xue P."/>
            <person name="Zou S."/>
            <person name="Wang X."/>
            <person name="Liu X."/>
            <person name="Wang F."/>
            <person name="Yang Y."/>
            <person name="An X."/>
            <person name="Dong Z."/>
            <person name="Zhang K."/>
            <person name="Zhang X."/>
            <person name="Luo M.C."/>
            <person name="Dvorak J."/>
            <person name="Tong Y."/>
            <person name="Wang J."/>
            <person name="Yang H."/>
            <person name="Li Z."/>
            <person name="Wang D."/>
            <person name="Zhang A."/>
            <person name="Wang J."/>
        </authorList>
    </citation>
    <scope>NUCLEOTIDE SEQUENCE</scope>
    <source>
        <strain evidence="3">cv. G1812</strain>
    </source>
</reference>
<evidence type="ECO:0000313" key="2">
    <source>
        <dbReference type="EnsemblPlants" id="TuG1812G0700000865.01.T01.cds252027"/>
    </source>
</evidence>
<evidence type="ECO:0000313" key="3">
    <source>
        <dbReference type="Proteomes" id="UP000015106"/>
    </source>
</evidence>
<dbReference type="Proteomes" id="UP000015106">
    <property type="component" value="Chromosome 7"/>
</dbReference>
<reference evidence="2" key="2">
    <citation type="submission" date="2018-03" db="EMBL/GenBank/DDBJ databases">
        <title>The Triticum urartu genome reveals the dynamic nature of wheat genome evolution.</title>
        <authorList>
            <person name="Ling H."/>
            <person name="Ma B."/>
            <person name="Shi X."/>
            <person name="Liu H."/>
            <person name="Dong L."/>
            <person name="Sun H."/>
            <person name="Cao Y."/>
            <person name="Gao Q."/>
            <person name="Zheng S."/>
            <person name="Li Y."/>
            <person name="Yu Y."/>
            <person name="Du H."/>
            <person name="Qi M."/>
            <person name="Li Y."/>
            <person name="Yu H."/>
            <person name="Cui Y."/>
            <person name="Wang N."/>
            <person name="Chen C."/>
            <person name="Wu H."/>
            <person name="Zhao Y."/>
            <person name="Zhang J."/>
            <person name="Li Y."/>
            <person name="Zhou W."/>
            <person name="Zhang B."/>
            <person name="Hu W."/>
            <person name="Eijk M."/>
            <person name="Tang J."/>
            <person name="Witsenboer H."/>
            <person name="Zhao S."/>
            <person name="Li Z."/>
            <person name="Zhang A."/>
            <person name="Wang D."/>
            <person name="Liang C."/>
        </authorList>
    </citation>
    <scope>NUCLEOTIDE SEQUENCE [LARGE SCALE GENOMIC DNA]</scope>
    <source>
        <strain evidence="2">cv. G1812</strain>
    </source>
</reference>
<dbReference type="EnsemblPlants" id="TuG1812G0700000865.01.T01">
    <property type="protein sequence ID" value="TuG1812G0700000865.01.T01.cds252027"/>
    <property type="gene ID" value="TuG1812G0700000865.01"/>
</dbReference>
<feature type="compositionally biased region" description="Polar residues" evidence="1">
    <location>
        <begin position="1"/>
        <end position="12"/>
    </location>
</feature>
<name>A0A8R7QY37_TRIUA</name>
<dbReference type="AlphaFoldDB" id="A0A8R7QY37"/>
<feature type="region of interest" description="Disordered" evidence="1">
    <location>
        <begin position="1"/>
        <end position="37"/>
    </location>
</feature>
<evidence type="ECO:0000256" key="1">
    <source>
        <dbReference type="SAM" id="MobiDB-lite"/>
    </source>
</evidence>